<evidence type="ECO:0000313" key="3">
    <source>
        <dbReference type="Proteomes" id="UP001209878"/>
    </source>
</evidence>
<proteinExistence type="predicted"/>
<organism evidence="2 3">
    <name type="scientific">Ridgeia piscesae</name>
    <name type="common">Tubeworm</name>
    <dbReference type="NCBI Taxonomy" id="27915"/>
    <lineage>
        <taxon>Eukaryota</taxon>
        <taxon>Metazoa</taxon>
        <taxon>Spiralia</taxon>
        <taxon>Lophotrochozoa</taxon>
        <taxon>Annelida</taxon>
        <taxon>Polychaeta</taxon>
        <taxon>Sedentaria</taxon>
        <taxon>Canalipalpata</taxon>
        <taxon>Sabellida</taxon>
        <taxon>Siboglinidae</taxon>
        <taxon>Ridgeia</taxon>
    </lineage>
</organism>
<gene>
    <name evidence="2" type="ORF">NP493_482g00014</name>
</gene>
<keyword evidence="1" id="KW-1133">Transmembrane helix</keyword>
<evidence type="ECO:0000256" key="1">
    <source>
        <dbReference type="SAM" id="Phobius"/>
    </source>
</evidence>
<dbReference type="Proteomes" id="UP001209878">
    <property type="component" value="Unassembled WGS sequence"/>
</dbReference>
<keyword evidence="3" id="KW-1185">Reference proteome</keyword>
<sequence length="98" mass="11238">MSSRVVFYSADVMVGSMTTTSESLLIMCWMTCLRLSYDRQRLSTIRKIQDSYPLQLLWVPVVLLYTKDSLPHLDLLHSTADMTQDIRIMHVVGQPCVS</sequence>
<protein>
    <submittedName>
        <fullName evidence="2">Uncharacterized protein</fullName>
    </submittedName>
</protein>
<reference evidence="2" key="1">
    <citation type="journal article" date="2023" name="Mol. Biol. Evol.">
        <title>Third-Generation Sequencing Reveals the Adaptive Role of the Epigenome in Three Deep-Sea Polychaetes.</title>
        <authorList>
            <person name="Perez M."/>
            <person name="Aroh O."/>
            <person name="Sun Y."/>
            <person name="Lan Y."/>
            <person name="Juniper S.K."/>
            <person name="Young C.R."/>
            <person name="Angers B."/>
            <person name="Qian P.Y."/>
        </authorList>
    </citation>
    <scope>NUCLEOTIDE SEQUENCE</scope>
    <source>
        <strain evidence="2">R07B-5</strain>
    </source>
</reference>
<comment type="caution">
    <text evidence="2">The sequence shown here is derived from an EMBL/GenBank/DDBJ whole genome shotgun (WGS) entry which is preliminary data.</text>
</comment>
<keyword evidence="1" id="KW-0472">Membrane</keyword>
<accession>A0AAD9NRD3</accession>
<dbReference type="AlphaFoldDB" id="A0AAD9NRD3"/>
<dbReference type="EMBL" id="JAODUO010000482">
    <property type="protein sequence ID" value="KAK2179575.1"/>
    <property type="molecule type" value="Genomic_DNA"/>
</dbReference>
<evidence type="ECO:0000313" key="2">
    <source>
        <dbReference type="EMBL" id="KAK2179575.1"/>
    </source>
</evidence>
<keyword evidence="1" id="KW-0812">Transmembrane</keyword>
<name>A0AAD9NRD3_RIDPI</name>
<feature type="transmembrane region" description="Helical" evidence="1">
    <location>
        <begin position="12"/>
        <end position="37"/>
    </location>
</feature>